<reference evidence="7" key="1">
    <citation type="submission" date="2021-07" db="EMBL/GenBank/DDBJ databases">
        <authorList>
            <person name="Durling M."/>
        </authorList>
    </citation>
    <scope>NUCLEOTIDE SEQUENCE</scope>
</reference>
<dbReference type="GO" id="GO:0005737">
    <property type="term" value="C:cytoplasm"/>
    <property type="evidence" value="ECO:0007669"/>
    <property type="project" value="UniProtKB-SubCell"/>
</dbReference>
<keyword evidence="8" id="KW-1185">Reference proteome</keyword>
<evidence type="ECO:0000256" key="2">
    <source>
        <dbReference type="ARBA" id="ARBA00004496"/>
    </source>
</evidence>
<dbReference type="Pfam" id="PF08591">
    <property type="entry name" value="RNR_inhib"/>
    <property type="match status" value="1"/>
</dbReference>
<organism evidence="7 8">
    <name type="scientific">Hymenoscyphus albidus</name>
    <dbReference type="NCBI Taxonomy" id="595503"/>
    <lineage>
        <taxon>Eukaryota</taxon>
        <taxon>Fungi</taxon>
        <taxon>Dikarya</taxon>
        <taxon>Ascomycota</taxon>
        <taxon>Pezizomycotina</taxon>
        <taxon>Leotiomycetes</taxon>
        <taxon>Helotiales</taxon>
        <taxon>Helotiaceae</taxon>
        <taxon>Hymenoscyphus</taxon>
    </lineage>
</organism>
<name>A0A9N9PQF8_9HELO</name>
<proteinExistence type="inferred from homology"/>
<dbReference type="PANTHER" id="PTHR28081">
    <property type="entry name" value="DAMAGE-REGULATED IMPORT FACILITATOR 1-RELATED"/>
    <property type="match status" value="1"/>
</dbReference>
<accession>A0A9N9PQF8</accession>
<feature type="compositionally biased region" description="Low complexity" evidence="6">
    <location>
        <begin position="152"/>
        <end position="162"/>
    </location>
</feature>
<comment type="subcellular location">
    <subcellularLocation>
        <location evidence="2">Cytoplasm</location>
    </subcellularLocation>
    <subcellularLocation>
        <location evidence="1">Nucleus</location>
    </subcellularLocation>
</comment>
<evidence type="ECO:0000313" key="7">
    <source>
        <dbReference type="EMBL" id="CAG8971278.1"/>
    </source>
</evidence>
<dbReference type="GO" id="GO:0005634">
    <property type="term" value="C:nucleus"/>
    <property type="evidence" value="ECO:0007669"/>
    <property type="project" value="UniProtKB-SubCell"/>
</dbReference>
<dbReference type="EMBL" id="CAJVRM010000015">
    <property type="protein sequence ID" value="CAG8971278.1"/>
    <property type="molecule type" value="Genomic_DNA"/>
</dbReference>
<dbReference type="PANTHER" id="PTHR28081:SF1">
    <property type="entry name" value="DAMAGE-REGULATED IMPORT FACILITATOR 1"/>
    <property type="match status" value="1"/>
</dbReference>
<keyword evidence="5" id="KW-0539">Nucleus</keyword>
<evidence type="ECO:0000313" key="8">
    <source>
        <dbReference type="Proteomes" id="UP000701801"/>
    </source>
</evidence>
<sequence length="251" mass="27144">MAHHHQAKRPYNGSQPSITSYFSAATPDNPAFSNSTSTEQRHIPPTNVQANLLSVGMRVRKSVPEGYKTGSQYSSFALFSDPSSAHAPVAATSNAASPRTKTGSRPRARELTPFCEILKIGGLAQQVEGIYHSSGRDAEDEEEELEFPGFKSSQGSTSSSSSFETMGYSATPFGDIGLGNKRRFEEEEEDDVVVRSMGGRAIAVPKRKRDGKMGAVGVPAFAYGQENANDFQDADFLDYKLVTEEVEMSGV</sequence>
<dbReference type="OrthoDB" id="4072855at2759"/>
<evidence type="ECO:0000256" key="3">
    <source>
        <dbReference type="ARBA" id="ARBA00005459"/>
    </source>
</evidence>
<feature type="region of interest" description="Disordered" evidence="6">
    <location>
        <begin position="1"/>
        <end position="43"/>
    </location>
</feature>
<comment type="caution">
    <text evidence="7">The sequence shown here is derived from an EMBL/GenBank/DDBJ whole genome shotgun (WGS) entry which is preliminary data.</text>
</comment>
<dbReference type="GO" id="GO:1990846">
    <property type="term" value="F:ribonucleoside-diphosphate reductase inhibitor activity"/>
    <property type="evidence" value="ECO:0007669"/>
    <property type="project" value="TreeGrafter"/>
</dbReference>
<evidence type="ECO:0000256" key="4">
    <source>
        <dbReference type="ARBA" id="ARBA00022490"/>
    </source>
</evidence>
<dbReference type="InterPro" id="IPR013900">
    <property type="entry name" value="RNR_inhibitor"/>
</dbReference>
<evidence type="ECO:0000256" key="5">
    <source>
        <dbReference type="ARBA" id="ARBA00023242"/>
    </source>
</evidence>
<feature type="region of interest" description="Disordered" evidence="6">
    <location>
        <begin position="132"/>
        <end position="164"/>
    </location>
</feature>
<feature type="compositionally biased region" description="Polar residues" evidence="6">
    <location>
        <begin position="12"/>
        <end position="23"/>
    </location>
</feature>
<protein>
    <submittedName>
        <fullName evidence="7">Uncharacterized protein</fullName>
    </submittedName>
</protein>
<feature type="compositionally biased region" description="Polar residues" evidence="6">
    <location>
        <begin position="91"/>
        <end position="103"/>
    </location>
</feature>
<comment type="similarity">
    <text evidence="3">Belongs to the DIF1/spd1 family.</text>
</comment>
<keyword evidence="4" id="KW-0963">Cytoplasm</keyword>
<dbReference type="Proteomes" id="UP000701801">
    <property type="component" value="Unassembled WGS sequence"/>
</dbReference>
<evidence type="ECO:0000256" key="1">
    <source>
        <dbReference type="ARBA" id="ARBA00004123"/>
    </source>
</evidence>
<dbReference type="AlphaFoldDB" id="A0A9N9PQF8"/>
<gene>
    <name evidence="7" type="ORF">HYALB_00001444</name>
</gene>
<evidence type="ECO:0000256" key="6">
    <source>
        <dbReference type="SAM" id="MobiDB-lite"/>
    </source>
</evidence>
<feature type="region of interest" description="Disordered" evidence="6">
    <location>
        <begin position="88"/>
        <end position="107"/>
    </location>
</feature>
<dbReference type="GO" id="GO:0008104">
    <property type="term" value="P:intracellular protein localization"/>
    <property type="evidence" value="ECO:0007669"/>
    <property type="project" value="TreeGrafter"/>
</dbReference>